<dbReference type="InterPro" id="IPR036779">
    <property type="entry name" value="LysM_dom_sf"/>
</dbReference>
<dbReference type="Pfam" id="PF01832">
    <property type="entry name" value="Glucosaminidase"/>
    <property type="match status" value="1"/>
</dbReference>
<dbReference type="SMART" id="SM00257">
    <property type="entry name" value="LysM"/>
    <property type="match status" value="1"/>
</dbReference>
<dbReference type="GO" id="GO:0004040">
    <property type="term" value="F:amidase activity"/>
    <property type="evidence" value="ECO:0007669"/>
    <property type="project" value="InterPro"/>
</dbReference>
<evidence type="ECO:0000256" key="3">
    <source>
        <dbReference type="ARBA" id="ARBA00022801"/>
    </source>
</evidence>
<dbReference type="AlphaFoldDB" id="A0A4Q0P4Y9"/>
<dbReference type="PANTHER" id="PTHR33308:SF9">
    <property type="entry name" value="PEPTIDOGLYCAN HYDROLASE FLGJ"/>
    <property type="match status" value="1"/>
</dbReference>
<sequence length="269" mass="30537">MSILLIGCGGSKRAAAKKKLATRPAKTYENTNKTDTRDTPAETSVETKKAYEYSSFSSVEEYINHFAPIAKEEMRLYKIPASITMAQAVLESGAGNGNLTKKANNHFGIKCHNWTGEVVYHDDDEAGECFRKYRDPKFSFRDHSLFLTGRSRYADLFDLEPDDYKGWAKGLRKAGYATDPKYPQKLIAIIERYAMYNYDAEILGTKVRDFKPEPSDKVVLHRVVKGETLYSISRLYNLTVEELKKNNGLRDNTINVGQQLNVTPQYNGF</sequence>
<evidence type="ECO:0000313" key="7">
    <source>
        <dbReference type="Proteomes" id="UP000289238"/>
    </source>
</evidence>
<dbReference type="GO" id="GO:0031640">
    <property type="term" value="P:killing of cells of another organism"/>
    <property type="evidence" value="ECO:0007669"/>
    <property type="project" value="UniProtKB-KW"/>
</dbReference>
<dbReference type="Pfam" id="PF01476">
    <property type="entry name" value="LysM"/>
    <property type="match status" value="1"/>
</dbReference>
<dbReference type="SUPFAM" id="SSF54106">
    <property type="entry name" value="LysM domain"/>
    <property type="match status" value="1"/>
</dbReference>
<evidence type="ECO:0000259" key="5">
    <source>
        <dbReference type="PROSITE" id="PS51782"/>
    </source>
</evidence>
<dbReference type="SMART" id="SM00047">
    <property type="entry name" value="LYZ2"/>
    <property type="match status" value="1"/>
</dbReference>
<dbReference type="CDD" id="cd00118">
    <property type="entry name" value="LysM"/>
    <property type="match status" value="1"/>
</dbReference>
<dbReference type="PANTHER" id="PTHR33308">
    <property type="entry name" value="PEPTIDOGLYCAN HYDROLASE FLGJ"/>
    <property type="match status" value="1"/>
</dbReference>
<evidence type="ECO:0000313" key="6">
    <source>
        <dbReference type="EMBL" id="RXG21677.1"/>
    </source>
</evidence>
<evidence type="ECO:0000256" key="2">
    <source>
        <dbReference type="ARBA" id="ARBA00022638"/>
    </source>
</evidence>
<dbReference type="Gene3D" id="1.10.530.10">
    <property type="match status" value="1"/>
</dbReference>
<keyword evidence="7" id="KW-1185">Reference proteome</keyword>
<evidence type="ECO:0000256" key="1">
    <source>
        <dbReference type="ARBA" id="ARBA00022529"/>
    </source>
</evidence>
<keyword evidence="2" id="KW-0081">Bacteriolytic enzyme</keyword>
<accession>A0A4Q0P4Y9</accession>
<comment type="caution">
    <text evidence="6">The sequence shown here is derived from an EMBL/GenBank/DDBJ whole genome shotgun (WGS) entry which is preliminary data.</text>
</comment>
<feature type="domain" description="LysM" evidence="5">
    <location>
        <begin position="219"/>
        <end position="262"/>
    </location>
</feature>
<protein>
    <recommendedName>
        <fullName evidence="4">Peptidoglycan hydrolase</fullName>
    </recommendedName>
</protein>
<dbReference type="GO" id="GO:0042742">
    <property type="term" value="P:defense response to bacterium"/>
    <property type="evidence" value="ECO:0007669"/>
    <property type="project" value="UniProtKB-KW"/>
</dbReference>
<proteinExistence type="predicted"/>
<name>A0A4Q0P4Y9_9FLAO</name>
<dbReference type="PROSITE" id="PS51782">
    <property type="entry name" value="LYSM"/>
    <property type="match status" value="1"/>
</dbReference>
<dbReference type="Gene3D" id="3.10.350.10">
    <property type="entry name" value="LysM domain"/>
    <property type="match status" value="1"/>
</dbReference>
<keyword evidence="1" id="KW-0929">Antimicrobial</keyword>
<dbReference type="InterPro" id="IPR018392">
    <property type="entry name" value="LysM"/>
</dbReference>
<organism evidence="6 7">
    <name type="scientific">Leeuwenhoekiella aequorea</name>
    <dbReference type="NCBI Taxonomy" id="283736"/>
    <lineage>
        <taxon>Bacteria</taxon>
        <taxon>Pseudomonadati</taxon>
        <taxon>Bacteroidota</taxon>
        <taxon>Flavobacteriia</taxon>
        <taxon>Flavobacteriales</taxon>
        <taxon>Flavobacteriaceae</taxon>
        <taxon>Leeuwenhoekiella</taxon>
    </lineage>
</organism>
<dbReference type="EMBL" id="QOVM01000005">
    <property type="protein sequence ID" value="RXG21677.1"/>
    <property type="molecule type" value="Genomic_DNA"/>
</dbReference>
<keyword evidence="3 6" id="KW-0378">Hydrolase</keyword>
<evidence type="ECO:0000256" key="4">
    <source>
        <dbReference type="ARBA" id="ARBA00032108"/>
    </source>
</evidence>
<dbReference type="InterPro" id="IPR051056">
    <property type="entry name" value="Glycosyl_Hydrolase_73"/>
</dbReference>
<gene>
    <name evidence="6" type="ORF">DSM00_2526</name>
</gene>
<dbReference type="Proteomes" id="UP000289238">
    <property type="component" value="Unassembled WGS sequence"/>
</dbReference>
<reference evidence="6 7" key="1">
    <citation type="submission" date="2018-07" db="EMBL/GenBank/DDBJ databases">
        <title>Leeuwenhoekiella genomics.</title>
        <authorList>
            <person name="Tahon G."/>
            <person name="Willems A."/>
        </authorList>
    </citation>
    <scope>NUCLEOTIDE SEQUENCE [LARGE SCALE GENOMIC DNA]</scope>
    <source>
        <strain evidence="6 7">LMG 22550</strain>
    </source>
</reference>
<dbReference type="InterPro" id="IPR002901">
    <property type="entry name" value="MGlyc_endo_b_GlcNAc-like_dom"/>
</dbReference>